<evidence type="ECO:0008006" key="14">
    <source>
        <dbReference type="Google" id="ProtNLM"/>
    </source>
</evidence>
<comment type="subcellular location">
    <subcellularLocation>
        <location evidence="1">Endoplasmic reticulum membrane</location>
        <topology evidence="1">Single-pass membrane protein</topology>
    </subcellularLocation>
</comment>
<evidence type="ECO:0000256" key="11">
    <source>
        <dbReference type="SAM" id="Phobius"/>
    </source>
</evidence>
<organism evidence="12 13">
    <name type="scientific">Castilleja foliolosa</name>
    <dbReference type="NCBI Taxonomy" id="1961234"/>
    <lineage>
        <taxon>Eukaryota</taxon>
        <taxon>Viridiplantae</taxon>
        <taxon>Streptophyta</taxon>
        <taxon>Embryophyta</taxon>
        <taxon>Tracheophyta</taxon>
        <taxon>Spermatophyta</taxon>
        <taxon>Magnoliopsida</taxon>
        <taxon>eudicotyledons</taxon>
        <taxon>Gunneridae</taxon>
        <taxon>Pentapetalae</taxon>
        <taxon>asterids</taxon>
        <taxon>lamiids</taxon>
        <taxon>Lamiales</taxon>
        <taxon>Orobanchaceae</taxon>
        <taxon>Pedicularideae</taxon>
        <taxon>Castillejinae</taxon>
        <taxon>Castilleja</taxon>
    </lineage>
</organism>
<reference evidence="13" key="1">
    <citation type="journal article" date="2024" name="IScience">
        <title>Strigolactones Initiate the Formation of Haustorium-like Structures in Castilleja.</title>
        <authorList>
            <person name="Buerger M."/>
            <person name="Peterson D."/>
            <person name="Chory J."/>
        </authorList>
    </citation>
    <scope>NUCLEOTIDE SEQUENCE [LARGE SCALE GENOMIC DNA]</scope>
</reference>
<dbReference type="InterPro" id="IPR015943">
    <property type="entry name" value="WD40/YVTN_repeat-like_dom_sf"/>
</dbReference>
<evidence type="ECO:0000256" key="2">
    <source>
        <dbReference type="ARBA" id="ARBA00022448"/>
    </source>
</evidence>
<dbReference type="FunFam" id="2.130.10.10:FF:000612">
    <property type="entry name" value="SEC12-like protein 2"/>
    <property type="match status" value="1"/>
</dbReference>
<dbReference type="GO" id="GO:0016192">
    <property type="term" value="P:vesicle-mediated transport"/>
    <property type="evidence" value="ECO:0007669"/>
    <property type="project" value="UniProtKB-KW"/>
</dbReference>
<evidence type="ECO:0000256" key="5">
    <source>
        <dbReference type="ARBA" id="ARBA00022737"/>
    </source>
</evidence>
<dbReference type="GO" id="GO:0005789">
    <property type="term" value="C:endoplasmic reticulum membrane"/>
    <property type="evidence" value="ECO:0007669"/>
    <property type="project" value="UniProtKB-SubCell"/>
</dbReference>
<protein>
    <recommendedName>
        <fullName evidence="14">Prolactin regulatory element-binding protein</fullName>
    </recommendedName>
</protein>
<dbReference type="InterPro" id="IPR001680">
    <property type="entry name" value="WD40_rpt"/>
</dbReference>
<evidence type="ECO:0000313" key="12">
    <source>
        <dbReference type="EMBL" id="KAL3631128.1"/>
    </source>
</evidence>
<keyword evidence="5" id="KW-0677">Repeat</keyword>
<keyword evidence="9 11" id="KW-1133">Transmembrane helix</keyword>
<dbReference type="AlphaFoldDB" id="A0ABD3CNB1"/>
<keyword evidence="2" id="KW-0813">Transport</keyword>
<feature type="transmembrane region" description="Helical" evidence="11">
    <location>
        <begin position="361"/>
        <end position="380"/>
    </location>
</feature>
<dbReference type="EMBL" id="JAVIJP010000032">
    <property type="protein sequence ID" value="KAL3631128.1"/>
    <property type="molecule type" value="Genomic_DNA"/>
</dbReference>
<dbReference type="Pfam" id="PF00400">
    <property type="entry name" value="WD40"/>
    <property type="match status" value="2"/>
</dbReference>
<accession>A0ABD3CNB1</accession>
<sequence length="390" mass="41842">MGKGDENDDGLGCKKYGVPLYGAAWVPPAAAVREGSAAESESSVSHNLSRYVVLAGGGGEGHSGIQNAVLLSAFDFESNSLSDEPAAKLGTGSDLPYRTTVHPGGEGLMCSFLKSCRWFEWDSTTSTEEHTLSLKSSEISLEKLEDVGQQLAMTFNNEGSLLAVGGEKQDGKLRVFKWPSMESTLDETNVHASVKDLDFSPDGKFLVSVGSGPARIWNVATSTSAASLPKQNDEIFGYAKFSRASDTDQVLYITANRDKGGSISKWNTTSWKRIRSTHVSRDPVSAFNVSPDGKLLAIGTIQGDILILSCASMRVQTVVRKAHLGLVTALAFSLDSRALVSASLDSSARVTLIKDNKKKDGMSLSTILFVILLAIAIYYARSKDYLPLKL</sequence>
<name>A0ABD3CNB1_9LAMI</name>
<evidence type="ECO:0000256" key="10">
    <source>
        <dbReference type="ARBA" id="ARBA00023136"/>
    </source>
</evidence>
<proteinExistence type="predicted"/>
<keyword evidence="8" id="KW-0653">Protein transport</keyword>
<keyword evidence="6" id="KW-0256">Endoplasmic reticulum</keyword>
<dbReference type="Gene3D" id="2.130.10.10">
    <property type="entry name" value="YVTN repeat-like/Quinoprotein amine dehydrogenase"/>
    <property type="match status" value="1"/>
</dbReference>
<evidence type="ECO:0000256" key="6">
    <source>
        <dbReference type="ARBA" id="ARBA00022824"/>
    </source>
</evidence>
<evidence type="ECO:0000256" key="8">
    <source>
        <dbReference type="ARBA" id="ARBA00022927"/>
    </source>
</evidence>
<dbReference type="InterPro" id="IPR011047">
    <property type="entry name" value="Quinoprotein_ADH-like_sf"/>
</dbReference>
<evidence type="ECO:0000256" key="1">
    <source>
        <dbReference type="ARBA" id="ARBA00004389"/>
    </source>
</evidence>
<keyword evidence="4 11" id="KW-0812">Transmembrane</keyword>
<keyword evidence="7" id="KW-0931">ER-Golgi transport</keyword>
<keyword evidence="10 11" id="KW-0472">Membrane</keyword>
<evidence type="ECO:0000313" key="13">
    <source>
        <dbReference type="Proteomes" id="UP001632038"/>
    </source>
</evidence>
<keyword evidence="3" id="KW-0853">WD repeat</keyword>
<keyword evidence="13" id="KW-1185">Reference proteome</keyword>
<dbReference type="SUPFAM" id="SSF50998">
    <property type="entry name" value="Quinoprotein alcohol dehydrogenase-like"/>
    <property type="match status" value="1"/>
</dbReference>
<dbReference type="Proteomes" id="UP001632038">
    <property type="component" value="Unassembled WGS sequence"/>
</dbReference>
<evidence type="ECO:0000256" key="7">
    <source>
        <dbReference type="ARBA" id="ARBA00022892"/>
    </source>
</evidence>
<evidence type="ECO:0000256" key="3">
    <source>
        <dbReference type="ARBA" id="ARBA00022574"/>
    </source>
</evidence>
<dbReference type="PANTHER" id="PTHR23284">
    <property type="entry name" value="PROLACTIN REGULATORY ELEMENT BINDING PROTEIN"/>
    <property type="match status" value="1"/>
</dbReference>
<dbReference type="GO" id="GO:0015031">
    <property type="term" value="P:protein transport"/>
    <property type="evidence" value="ECO:0007669"/>
    <property type="project" value="UniProtKB-KW"/>
</dbReference>
<dbReference type="InterPro" id="IPR045260">
    <property type="entry name" value="Sec12-like"/>
</dbReference>
<evidence type="ECO:0000256" key="4">
    <source>
        <dbReference type="ARBA" id="ARBA00022692"/>
    </source>
</evidence>
<dbReference type="SMART" id="SM00320">
    <property type="entry name" value="WD40"/>
    <property type="match status" value="4"/>
</dbReference>
<comment type="caution">
    <text evidence="12">The sequence shown here is derived from an EMBL/GenBank/DDBJ whole genome shotgun (WGS) entry which is preliminary data.</text>
</comment>
<gene>
    <name evidence="12" type="ORF">CASFOL_024112</name>
</gene>
<evidence type="ECO:0000256" key="9">
    <source>
        <dbReference type="ARBA" id="ARBA00022989"/>
    </source>
</evidence>
<dbReference type="PANTHER" id="PTHR23284:SF0">
    <property type="entry name" value="PROLACTIN REGULATORY ELEMENT-BINDING PROTEIN"/>
    <property type="match status" value="1"/>
</dbReference>